<comment type="caution">
    <text evidence="2">The sequence shown here is derived from an EMBL/GenBank/DDBJ whole genome shotgun (WGS) entry which is preliminary data.</text>
</comment>
<dbReference type="Proteomes" id="UP000226437">
    <property type="component" value="Unassembled WGS sequence"/>
</dbReference>
<sequence length="193" mass="22739">MRQLYLLLFFLLTTTAFADSFRGFLLTKDGYQLTGYLNILQYSPGGNIITFTNDFGDEYTIHPFLVSGFGFNYQGEPLRFVSRRHEGMWYFLQEEVRGRAVSLFRLPRGGGPWLDDRMLRVFSTPPPEYYFEYGQGKFLAVPRNGYKRNLRRFFQEASPELAAKIGSRGYRYRDMADIVVEFNARNNRKRRRL</sequence>
<dbReference type="OrthoDB" id="1492099at2"/>
<dbReference type="RefSeq" id="WP_099107261.1">
    <property type="nucleotide sequence ID" value="NZ_JAATJF010000005.1"/>
</dbReference>
<evidence type="ECO:0000256" key="1">
    <source>
        <dbReference type="SAM" id="SignalP"/>
    </source>
</evidence>
<dbReference type="AlphaFoldDB" id="A0A2G0CCG2"/>
<name>A0A2G0CCG2_9BACT</name>
<keyword evidence="1" id="KW-0732">Signal</keyword>
<gene>
    <name evidence="2" type="ORF">CGL56_14310</name>
</gene>
<feature type="chain" id="PRO_5013719837" evidence="1">
    <location>
        <begin position="19"/>
        <end position="193"/>
    </location>
</feature>
<organism evidence="2 3">
    <name type="scientific">Neolewinella marina</name>
    <dbReference type="NCBI Taxonomy" id="438751"/>
    <lineage>
        <taxon>Bacteria</taxon>
        <taxon>Pseudomonadati</taxon>
        <taxon>Bacteroidota</taxon>
        <taxon>Saprospiria</taxon>
        <taxon>Saprospirales</taxon>
        <taxon>Lewinellaceae</taxon>
        <taxon>Neolewinella</taxon>
    </lineage>
</organism>
<evidence type="ECO:0000313" key="2">
    <source>
        <dbReference type="EMBL" id="PHK97607.1"/>
    </source>
</evidence>
<reference evidence="2 3" key="1">
    <citation type="submission" date="2017-10" db="EMBL/GenBank/DDBJ databases">
        <title>The draft genome sequence of Lewinella marina KCTC 32374.</title>
        <authorList>
            <person name="Wang K."/>
        </authorList>
    </citation>
    <scope>NUCLEOTIDE SEQUENCE [LARGE SCALE GENOMIC DNA]</scope>
    <source>
        <strain evidence="2 3">MKG-38</strain>
    </source>
</reference>
<feature type="signal peptide" evidence="1">
    <location>
        <begin position="1"/>
        <end position="18"/>
    </location>
</feature>
<keyword evidence="3" id="KW-1185">Reference proteome</keyword>
<proteinExistence type="predicted"/>
<evidence type="ECO:0000313" key="3">
    <source>
        <dbReference type="Proteomes" id="UP000226437"/>
    </source>
</evidence>
<dbReference type="EMBL" id="PDLO01000007">
    <property type="protein sequence ID" value="PHK97607.1"/>
    <property type="molecule type" value="Genomic_DNA"/>
</dbReference>
<protein>
    <submittedName>
        <fullName evidence="2">Uncharacterized protein</fullName>
    </submittedName>
</protein>
<accession>A0A2G0CCG2</accession>